<comment type="caution">
    <text evidence="2">The sequence shown here is derived from an EMBL/GenBank/DDBJ whole genome shotgun (WGS) entry which is preliminary data.</text>
</comment>
<dbReference type="Proteomes" id="UP000629371">
    <property type="component" value="Unassembled WGS sequence"/>
</dbReference>
<feature type="chain" id="PRO_5046073681" description="Secreted protein" evidence="1">
    <location>
        <begin position="41"/>
        <end position="240"/>
    </location>
</feature>
<dbReference type="EMBL" id="JAERRI010000001">
    <property type="protein sequence ID" value="MBL1088314.1"/>
    <property type="molecule type" value="Genomic_DNA"/>
</dbReference>
<accession>A0ABS1MJQ8</accession>
<organism evidence="2 3">
    <name type="scientific">Streptomyces siderophoricus</name>
    <dbReference type="NCBI Taxonomy" id="2802281"/>
    <lineage>
        <taxon>Bacteria</taxon>
        <taxon>Bacillati</taxon>
        <taxon>Actinomycetota</taxon>
        <taxon>Actinomycetes</taxon>
        <taxon>Kitasatosporales</taxon>
        <taxon>Streptomycetaceae</taxon>
        <taxon>Streptomyces</taxon>
    </lineage>
</organism>
<evidence type="ECO:0008006" key="4">
    <source>
        <dbReference type="Google" id="ProtNLM"/>
    </source>
</evidence>
<feature type="signal peptide" evidence="1">
    <location>
        <begin position="1"/>
        <end position="40"/>
    </location>
</feature>
<keyword evidence="1" id="KW-0732">Signal</keyword>
<evidence type="ECO:0000313" key="3">
    <source>
        <dbReference type="Proteomes" id="UP000629371"/>
    </source>
</evidence>
<keyword evidence="3" id="KW-1185">Reference proteome</keyword>
<gene>
    <name evidence="2" type="ORF">JK360_02715</name>
</gene>
<protein>
    <recommendedName>
        <fullName evidence="4">Secreted protein</fullName>
    </recommendedName>
</protein>
<proteinExistence type="predicted"/>
<name>A0ABS1MJQ8_9ACTN</name>
<evidence type="ECO:0000256" key="1">
    <source>
        <dbReference type="SAM" id="SignalP"/>
    </source>
</evidence>
<sequence length="240" mass="25579">MNGRVRNLLPSSRGWRARAAAVGSMALAATLCLAITPAQADGGGGGWVTSPPPGYTPDPGPDWSTPEAIAKFLSDCGQDCTFTPTAWVGEPSEGTPTMLGKPRENCTTENVDFNYGESETTGETTIIGLSLGANPVSLLPKIEHNWFTQNTESTVTTGTLKPGEIGWFDEVTVSRKAKGNWQLAGVDQSNPFAPVNGHNKYGPHEFTDVESDISYKVIRVQSRAMTDEERATKCGNSSPS</sequence>
<dbReference type="RefSeq" id="WP_158744807.1">
    <property type="nucleotide sequence ID" value="NZ_JAERRI010000001.1"/>
</dbReference>
<reference evidence="2 3" key="1">
    <citation type="submission" date="2021-01" db="EMBL/GenBank/DDBJ databases">
        <title>WGS of actinomycetes isolated from Thailand.</title>
        <authorList>
            <person name="Thawai C."/>
        </authorList>
    </citation>
    <scope>NUCLEOTIDE SEQUENCE [LARGE SCALE GENOMIC DNA]</scope>
    <source>
        <strain evidence="2 3">CH9-7</strain>
    </source>
</reference>
<evidence type="ECO:0000313" key="2">
    <source>
        <dbReference type="EMBL" id="MBL1088314.1"/>
    </source>
</evidence>